<keyword evidence="1" id="KW-0812">Transmembrane</keyword>
<comment type="caution">
    <text evidence="2">The sequence shown here is derived from an EMBL/GenBank/DDBJ whole genome shotgun (WGS) entry which is preliminary data.</text>
</comment>
<evidence type="ECO:0000256" key="1">
    <source>
        <dbReference type="SAM" id="Phobius"/>
    </source>
</evidence>
<proteinExistence type="predicted"/>
<dbReference type="Proteomes" id="UP000580910">
    <property type="component" value="Unassembled WGS sequence"/>
</dbReference>
<reference evidence="2 3" key="1">
    <citation type="submission" date="2020-07" db="EMBL/GenBank/DDBJ databases">
        <title>Sequencing the genomes of 1000 actinobacteria strains.</title>
        <authorList>
            <person name="Klenk H.-P."/>
        </authorList>
    </citation>
    <scope>NUCLEOTIDE SEQUENCE [LARGE SCALE GENOMIC DNA]</scope>
    <source>
        <strain evidence="2 3">DSM 21349</strain>
    </source>
</reference>
<name>A0A7W3IY10_9ACTN</name>
<keyword evidence="3" id="KW-1185">Reference proteome</keyword>
<dbReference type="RefSeq" id="WP_182537366.1">
    <property type="nucleotide sequence ID" value="NZ_JACGXA010000001.1"/>
</dbReference>
<feature type="transmembrane region" description="Helical" evidence="1">
    <location>
        <begin position="108"/>
        <end position="125"/>
    </location>
</feature>
<organism evidence="2 3">
    <name type="scientific">Nocardioides ginsengisegetis</name>
    <dbReference type="NCBI Taxonomy" id="661491"/>
    <lineage>
        <taxon>Bacteria</taxon>
        <taxon>Bacillati</taxon>
        <taxon>Actinomycetota</taxon>
        <taxon>Actinomycetes</taxon>
        <taxon>Propionibacteriales</taxon>
        <taxon>Nocardioidaceae</taxon>
        <taxon>Nocardioides</taxon>
    </lineage>
</organism>
<accession>A0A7W3IY10</accession>
<feature type="transmembrane region" description="Helical" evidence="1">
    <location>
        <begin position="137"/>
        <end position="170"/>
    </location>
</feature>
<keyword evidence="1" id="KW-0472">Membrane</keyword>
<dbReference type="EMBL" id="JACGXA010000001">
    <property type="protein sequence ID" value="MBA8802742.1"/>
    <property type="molecule type" value="Genomic_DNA"/>
</dbReference>
<evidence type="ECO:0000313" key="2">
    <source>
        <dbReference type="EMBL" id="MBA8802742.1"/>
    </source>
</evidence>
<gene>
    <name evidence="2" type="ORF">FB382_001033</name>
</gene>
<evidence type="ECO:0000313" key="3">
    <source>
        <dbReference type="Proteomes" id="UP000580910"/>
    </source>
</evidence>
<keyword evidence="1" id="KW-1133">Transmembrane helix</keyword>
<protein>
    <submittedName>
        <fullName evidence="2">Phosphatidylglycerophosphatase A</fullName>
    </submittedName>
</protein>
<sequence length="200" mass="20977">MYSRWLAATALAYSVLHHLGLVPDGLGTTLDATRWTDWLDLAVPWLVLAPGAVTLHAARAPMRHWVLFAAGVVAYTSGHGIHLAANSVGNEDPGPTAHLWDEVVGHHLWYAGVALVLAALALTMRDRPRPHPVGHLLSLAVGLTWASNAIGGGTEVLSLLVAIAVCAFGWAHRKDLAVVLLVGFLPAVGVLVVALAGSLS</sequence>
<feature type="transmembrane region" description="Helical" evidence="1">
    <location>
        <begin position="65"/>
        <end position="88"/>
    </location>
</feature>
<dbReference type="AlphaFoldDB" id="A0A7W3IY10"/>
<feature type="transmembrane region" description="Helical" evidence="1">
    <location>
        <begin position="176"/>
        <end position="199"/>
    </location>
</feature>